<protein>
    <submittedName>
        <fullName evidence="1">Uncharacterized protein</fullName>
    </submittedName>
</protein>
<dbReference type="AlphaFoldDB" id="A0A1Q2D468"/>
<reference evidence="1 2" key="1">
    <citation type="journal article" date="2010" name="Int. J. Syst. Evol. Microbiol.">
        <title>Vagococcus penaei sp. nov., isolated from spoilage microbiota of cooked shrimp (Penaeus vannamei).</title>
        <authorList>
            <person name="Jaffres E."/>
            <person name="Prevost H."/>
            <person name="Rossero A."/>
            <person name="Joffraud J.J."/>
            <person name="Dousset X."/>
        </authorList>
    </citation>
    <scope>NUCLEOTIDE SEQUENCE [LARGE SCALE GENOMIC DNA]</scope>
    <source>
        <strain evidence="1 2">CD276</strain>
    </source>
</reference>
<accession>A0A1Q2D468</accession>
<sequence>MSHNNCIRISLDLKDTNIYFDSIFCEENVIKGVKSKIFKGTLTYKPLACPCCGIKNEDYSIVKNGFGMATLFLTNIIRCQNIGTVIRLPLTMSLSNCDSFAVC</sequence>
<proteinExistence type="predicted"/>
<organism evidence="1 2">
    <name type="scientific">Vagococcus penaei</name>
    <dbReference type="NCBI Taxonomy" id="633807"/>
    <lineage>
        <taxon>Bacteria</taxon>
        <taxon>Bacillati</taxon>
        <taxon>Bacillota</taxon>
        <taxon>Bacilli</taxon>
        <taxon>Lactobacillales</taxon>
        <taxon>Enterococcaceae</taxon>
        <taxon>Vagococcus</taxon>
    </lineage>
</organism>
<dbReference type="Proteomes" id="UP000188246">
    <property type="component" value="Chromosome"/>
</dbReference>
<evidence type="ECO:0000313" key="2">
    <source>
        <dbReference type="Proteomes" id="UP000188246"/>
    </source>
</evidence>
<name>A0A1Q2D468_9ENTE</name>
<evidence type="ECO:0000313" key="1">
    <source>
        <dbReference type="EMBL" id="AQP53162.1"/>
    </source>
</evidence>
<dbReference type="EMBL" id="CP019609">
    <property type="protein sequence ID" value="AQP53162.1"/>
    <property type="molecule type" value="Genomic_DNA"/>
</dbReference>
<keyword evidence="2" id="KW-1185">Reference proteome</keyword>
<dbReference type="KEGG" id="vpi:BW732_02215"/>
<gene>
    <name evidence="1" type="ORF">BW732_02215</name>
</gene>